<dbReference type="KEGG" id="ctm:Cabther_B0763"/>
<reference evidence="2 3" key="1">
    <citation type="journal article" date="2012" name="Environ. Microbiol.">
        <title>Complete genome of Candidatus Chloracidobacterium thermophilum, a chlorophyll-based photoheterotroph belonging to the phylum Acidobacteria.</title>
        <authorList>
            <person name="Garcia Costas A.M."/>
            <person name="Liu Z."/>
            <person name="Tomsho L.P."/>
            <person name="Schuster S.C."/>
            <person name="Ward D.M."/>
            <person name="Bryant D.A."/>
        </authorList>
    </citation>
    <scope>NUCLEOTIDE SEQUENCE [LARGE SCALE GENOMIC DNA]</scope>
    <source>
        <strain evidence="2 3">B</strain>
    </source>
</reference>
<accession>G2LL84</accession>
<organism evidence="2 3">
    <name type="scientific">Chloracidobacterium thermophilum (strain B)</name>
    <dbReference type="NCBI Taxonomy" id="981222"/>
    <lineage>
        <taxon>Bacteria</taxon>
        <taxon>Pseudomonadati</taxon>
        <taxon>Acidobacteriota</taxon>
        <taxon>Terriglobia</taxon>
        <taxon>Terriglobales</taxon>
        <taxon>Acidobacteriaceae</taxon>
        <taxon>Chloracidobacterium</taxon>
    </lineage>
</organism>
<evidence type="ECO:0000256" key="1">
    <source>
        <dbReference type="SAM" id="MobiDB-lite"/>
    </source>
</evidence>
<feature type="region of interest" description="Disordered" evidence="1">
    <location>
        <begin position="28"/>
        <end position="47"/>
    </location>
</feature>
<dbReference type="AlphaFoldDB" id="G2LL84"/>
<evidence type="ECO:0000313" key="3">
    <source>
        <dbReference type="Proteomes" id="UP000006791"/>
    </source>
</evidence>
<sequence>MAGAPFIWFGDGDDGIVSQWFPLTPSSAKQAASMPTDEKILAASRPP</sequence>
<proteinExistence type="predicted"/>
<dbReference type="STRING" id="981222.Cabther_B0763"/>
<dbReference type="Proteomes" id="UP000006791">
    <property type="component" value="Chromosome 2"/>
</dbReference>
<protein>
    <submittedName>
        <fullName evidence="2">Uncharacterized protein</fullName>
    </submittedName>
</protein>
<keyword evidence="3" id="KW-1185">Reference proteome</keyword>
<dbReference type="HOGENOM" id="CLU_3166172_0_0_0"/>
<evidence type="ECO:0000313" key="2">
    <source>
        <dbReference type="EMBL" id="AEP13760.1"/>
    </source>
</evidence>
<dbReference type="EMBL" id="CP002515">
    <property type="protein sequence ID" value="AEP13760.1"/>
    <property type="molecule type" value="Genomic_DNA"/>
</dbReference>
<name>G2LL84_CHLTF</name>
<gene>
    <name evidence="2" type="ordered locus">Cabther_B0763</name>
</gene>